<dbReference type="AlphaFoldDB" id="X1VSQ8"/>
<organism evidence="1">
    <name type="scientific">marine sediment metagenome</name>
    <dbReference type="NCBI Taxonomy" id="412755"/>
    <lineage>
        <taxon>unclassified sequences</taxon>
        <taxon>metagenomes</taxon>
        <taxon>ecological metagenomes</taxon>
    </lineage>
</organism>
<feature type="non-terminal residue" evidence="1">
    <location>
        <position position="1"/>
    </location>
</feature>
<dbReference type="EMBL" id="BARW01043488">
    <property type="protein sequence ID" value="GAJ20276.1"/>
    <property type="molecule type" value="Genomic_DNA"/>
</dbReference>
<evidence type="ECO:0000313" key="1">
    <source>
        <dbReference type="EMBL" id="GAJ20276.1"/>
    </source>
</evidence>
<reference evidence="1" key="1">
    <citation type="journal article" date="2014" name="Front. Microbiol.">
        <title>High frequency of phylogenetically diverse reductive dehalogenase-homologous genes in deep subseafloor sedimentary metagenomes.</title>
        <authorList>
            <person name="Kawai M."/>
            <person name="Futagami T."/>
            <person name="Toyoda A."/>
            <person name="Takaki Y."/>
            <person name="Nishi S."/>
            <person name="Hori S."/>
            <person name="Arai W."/>
            <person name="Tsubouchi T."/>
            <person name="Morono Y."/>
            <person name="Uchiyama I."/>
            <person name="Ito T."/>
            <person name="Fujiyama A."/>
            <person name="Inagaki F."/>
            <person name="Takami H."/>
        </authorList>
    </citation>
    <scope>NUCLEOTIDE SEQUENCE</scope>
    <source>
        <strain evidence="1">Expedition CK06-06</strain>
    </source>
</reference>
<proteinExistence type="predicted"/>
<feature type="non-terminal residue" evidence="1">
    <location>
        <position position="32"/>
    </location>
</feature>
<sequence>TLFGKSHRELAQIYRELVKDIEALYHSKHTIQ</sequence>
<name>X1VSQ8_9ZZZZ</name>
<accession>X1VSQ8</accession>
<gene>
    <name evidence="1" type="ORF">S12H4_63653</name>
</gene>
<comment type="caution">
    <text evidence="1">The sequence shown here is derived from an EMBL/GenBank/DDBJ whole genome shotgun (WGS) entry which is preliminary data.</text>
</comment>
<protein>
    <submittedName>
        <fullName evidence="1">Uncharacterized protein</fullName>
    </submittedName>
</protein>